<dbReference type="GO" id="GO:0042026">
    <property type="term" value="P:protein refolding"/>
    <property type="evidence" value="ECO:0007669"/>
    <property type="project" value="TreeGrafter"/>
</dbReference>
<feature type="repeat" description="CXXCXGXG motif" evidence="13">
    <location>
        <begin position="207"/>
        <end position="214"/>
    </location>
</feature>
<feature type="binding site" evidence="13">
    <location>
        <position position="167"/>
    </location>
    <ligand>
        <name>Zn(2+)</name>
        <dbReference type="ChEBI" id="CHEBI:29105"/>
        <label>2</label>
    </ligand>
</feature>
<dbReference type="GO" id="GO:0009408">
    <property type="term" value="P:response to heat"/>
    <property type="evidence" value="ECO:0007669"/>
    <property type="project" value="InterPro"/>
</dbReference>
<evidence type="ECO:0000256" key="4">
    <source>
        <dbReference type="ARBA" id="ARBA00022705"/>
    </source>
</evidence>
<sequence length="378" mass="41093">MADKRDYYEVLGVQRGASEEEIKKAYRKEAKKYHPDLHPGDKAAEAKFKEINEAYEVLSDSDKKARYDQFGHAGVDPNFNGGGAGGAGFGGFDFGDIFSDIFGGGFGFGGSTRRNGPVRGRDIHQSVEVTFEEAAFGCKKSLNITRQEDCHTCGGSGAKPGTSPVTCQRCGGTGQVKTQTRTPLGYMTNVSTCPDCHGEGKVVTDPCRDCRGTGKVRKTKTIEIDIPQGINDGQTMQISGQGEPGMRGGPAGDLLISVRIKPHSMFKRDEFNVHIEIPITFVQAALGATLKVPTLDGVVEYDIPEGTQTGSVFRLRGKGIPFIRGRGRGDQYVTVVVEVPKNLSQKQKEALRAFDALSEGKNYKQQKGFFDKMKDFLK</sequence>
<dbReference type="PRINTS" id="PR00625">
    <property type="entry name" value="JDOMAIN"/>
</dbReference>
<feature type="repeat" description="CXXCXGXG motif" evidence="13">
    <location>
        <begin position="167"/>
        <end position="174"/>
    </location>
</feature>
<feature type="zinc finger region" description="CR-type" evidence="14">
    <location>
        <begin position="137"/>
        <end position="219"/>
    </location>
</feature>
<proteinExistence type="inferred from homology"/>
<feature type="binding site" evidence="13">
    <location>
        <position position="153"/>
    </location>
    <ligand>
        <name>Zn(2+)</name>
        <dbReference type="ChEBI" id="CHEBI:29105"/>
        <label>1</label>
    </ligand>
</feature>
<reference evidence="17" key="2">
    <citation type="journal article" date="2021" name="PeerJ">
        <title>Extensive microbial diversity within the chicken gut microbiome revealed by metagenomics and culture.</title>
        <authorList>
            <person name="Gilroy R."/>
            <person name="Ravi A."/>
            <person name="Getino M."/>
            <person name="Pursley I."/>
            <person name="Horton D.L."/>
            <person name="Alikhan N.F."/>
            <person name="Baker D."/>
            <person name="Gharbi K."/>
            <person name="Hall N."/>
            <person name="Watson M."/>
            <person name="Adriaenssens E.M."/>
            <person name="Foster-Nyarko E."/>
            <person name="Jarju S."/>
            <person name="Secka A."/>
            <person name="Antonio M."/>
            <person name="Oren A."/>
            <person name="Chaudhuri R.R."/>
            <person name="La Ragione R."/>
            <person name="Hildebrand F."/>
            <person name="Pallen M.J."/>
        </authorList>
    </citation>
    <scope>NUCLEOTIDE SEQUENCE</scope>
    <source>
        <strain evidence="17">ChiSjej4B22-9803</strain>
    </source>
</reference>
<evidence type="ECO:0000259" key="16">
    <source>
        <dbReference type="PROSITE" id="PS51188"/>
    </source>
</evidence>
<evidence type="ECO:0000256" key="6">
    <source>
        <dbReference type="ARBA" id="ARBA00022737"/>
    </source>
</evidence>
<dbReference type="InterPro" id="IPR001623">
    <property type="entry name" value="DnaJ_domain"/>
</dbReference>
<dbReference type="CDD" id="cd10719">
    <property type="entry name" value="DnaJ_zf"/>
    <property type="match status" value="1"/>
</dbReference>
<dbReference type="GO" id="GO:0005524">
    <property type="term" value="F:ATP binding"/>
    <property type="evidence" value="ECO:0007669"/>
    <property type="project" value="InterPro"/>
</dbReference>
<feature type="domain" description="CR-type" evidence="16">
    <location>
        <begin position="137"/>
        <end position="219"/>
    </location>
</feature>
<evidence type="ECO:0000256" key="14">
    <source>
        <dbReference type="PROSITE-ProRule" id="PRU00546"/>
    </source>
</evidence>
<comment type="domain">
    <text evidence="13">The J domain is necessary and sufficient to stimulate DnaK ATPase activity. Zinc center 1 plays an important role in the autonomous, DnaK-independent chaperone activity of DnaJ. Zinc center 2 is essential for interaction with DnaK and for DnaJ activity.</text>
</comment>
<dbReference type="PROSITE" id="PS00636">
    <property type="entry name" value="DNAJ_1"/>
    <property type="match status" value="1"/>
</dbReference>
<feature type="binding site" evidence="13">
    <location>
        <position position="210"/>
    </location>
    <ligand>
        <name>Zn(2+)</name>
        <dbReference type="ChEBI" id="CHEBI:29105"/>
        <label>1</label>
    </ligand>
</feature>
<feature type="binding site" evidence="13">
    <location>
        <position position="196"/>
    </location>
    <ligand>
        <name>Zn(2+)</name>
        <dbReference type="ChEBI" id="CHEBI:29105"/>
        <label>2</label>
    </ligand>
</feature>
<dbReference type="Gene3D" id="2.10.230.10">
    <property type="entry name" value="Heat shock protein DnaJ, cysteine-rich domain"/>
    <property type="match status" value="1"/>
</dbReference>
<dbReference type="NCBIfam" id="NF008035">
    <property type="entry name" value="PRK10767.1"/>
    <property type="match status" value="1"/>
</dbReference>
<evidence type="ECO:0000256" key="9">
    <source>
        <dbReference type="ARBA" id="ARBA00023016"/>
    </source>
</evidence>
<dbReference type="HAMAP" id="MF_01152">
    <property type="entry name" value="DnaJ"/>
    <property type="match status" value="1"/>
</dbReference>
<dbReference type="FunFam" id="1.10.287.110:FF:000031">
    <property type="entry name" value="Molecular chaperone DnaJ"/>
    <property type="match status" value="1"/>
</dbReference>
<feature type="binding site" evidence="13">
    <location>
        <position position="150"/>
    </location>
    <ligand>
        <name>Zn(2+)</name>
        <dbReference type="ChEBI" id="CHEBI:29105"/>
        <label>1</label>
    </ligand>
</feature>
<feature type="repeat" description="CXXCXGXG motif" evidence="13">
    <location>
        <begin position="193"/>
        <end position="200"/>
    </location>
</feature>
<dbReference type="PANTHER" id="PTHR43096:SF48">
    <property type="entry name" value="CHAPERONE PROTEIN DNAJ"/>
    <property type="match status" value="1"/>
</dbReference>
<evidence type="ECO:0000313" key="18">
    <source>
        <dbReference type="Proteomes" id="UP000824111"/>
    </source>
</evidence>
<evidence type="ECO:0000256" key="8">
    <source>
        <dbReference type="ARBA" id="ARBA00022833"/>
    </source>
</evidence>
<dbReference type="InterPro" id="IPR001305">
    <property type="entry name" value="HSP_DnaJ_Cys-rich_dom"/>
</dbReference>
<dbReference type="Gene3D" id="2.60.260.20">
    <property type="entry name" value="Urease metallochaperone UreE, N-terminal domain"/>
    <property type="match status" value="2"/>
</dbReference>
<evidence type="ECO:0000256" key="10">
    <source>
        <dbReference type="ARBA" id="ARBA00023186"/>
    </source>
</evidence>
<dbReference type="GO" id="GO:0008270">
    <property type="term" value="F:zinc ion binding"/>
    <property type="evidence" value="ECO:0007669"/>
    <property type="project" value="UniProtKB-UniRule"/>
</dbReference>
<keyword evidence="4 13" id="KW-0235">DNA replication</keyword>
<keyword evidence="8 13" id="KW-0862">Zinc</keyword>
<dbReference type="InterPro" id="IPR008971">
    <property type="entry name" value="HSP40/DnaJ_pept-bd"/>
</dbReference>
<evidence type="ECO:0000256" key="3">
    <source>
        <dbReference type="ARBA" id="ARBA00022490"/>
    </source>
</evidence>
<evidence type="ECO:0000259" key="15">
    <source>
        <dbReference type="PROSITE" id="PS50076"/>
    </source>
</evidence>
<dbReference type="GO" id="GO:0005737">
    <property type="term" value="C:cytoplasm"/>
    <property type="evidence" value="ECO:0007669"/>
    <property type="project" value="UniProtKB-SubCell"/>
</dbReference>
<dbReference type="GO" id="GO:0006260">
    <property type="term" value="P:DNA replication"/>
    <property type="evidence" value="ECO:0007669"/>
    <property type="project" value="UniProtKB-KW"/>
</dbReference>
<evidence type="ECO:0000256" key="11">
    <source>
        <dbReference type="ARBA" id="ARBA00061004"/>
    </source>
</evidence>
<dbReference type="InterPro" id="IPR036410">
    <property type="entry name" value="HSP_DnaJ_Cys-rich_dom_sf"/>
</dbReference>
<keyword evidence="6 13" id="KW-0677">Repeat</keyword>
<dbReference type="SUPFAM" id="SSF57938">
    <property type="entry name" value="DnaJ/Hsp40 cysteine-rich domain"/>
    <property type="match status" value="1"/>
</dbReference>
<comment type="subcellular location">
    <subcellularLocation>
        <location evidence="1 13">Cytoplasm</location>
    </subcellularLocation>
</comment>
<dbReference type="InterPro" id="IPR018253">
    <property type="entry name" value="DnaJ_domain_CS"/>
</dbReference>
<dbReference type="PROSITE" id="PS50076">
    <property type="entry name" value="DNAJ_2"/>
    <property type="match status" value="1"/>
</dbReference>
<evidence type="ECO:0000256" key="1">
    <source>
        <dbReference type="ARBA" id="ARBA00004496"/>
    </source>
</evidence>
<comment type="cofactor">
    <cofactor evidence="13">
        <name>Zn(2+)</name>
        <dbReference type="ChEBI" id="CHEBI:29105"/>
    </cofactor>
    <text evidence="13">Binds 2 Zn(2+) ions per monomer.</text>
</comment>
<accession>A0A9D1S6C9</accession>
<dbReference type="SMART" id="SM00271">
    <property type="entry name" value="DnaJ"/>
    <property type="match status" value="1"/>
</dbReference>
<dbReference type="PROSITE" id="PS51188">
    <property type="entry name" value="ZF_CR"/>
    <property type="match status" value="1"/>
</dbReference>
<dbReference type="CDD" id="cd10747">
    <property type="entry name" value="DnaJ_C"/>
    <property type="match status" value="1"/>
</dbReference>
<evidence type="ECO:0000256" key="5">
    <source>
        <dbReference type="ARBA" id="ARBA00022723"/>
    </source>
</evidence>
<dbReference type="InterPro" id="IPR012724">
    <property type="entry name" value="DnaJ"/>
</dbReference>
<dbReference type="Proteomes" id="UP000824111">
    <property type="component" value="Unassembled WGS sequence"/>
</dbReference>
<dbReference type="InterPro" id="IPR002939">
    <property type="entry name" value="DnaJ_C"/>
</dbReference>
<dbReference type="GO" id="GO:0051082">
    <property type="term" value="F:unfolded protein binding"/>
    <property type="evidence" value="ECO:0007669"/>
    <property type="project" value="UniProtKB-UniRule"/>
</dbReference>
<evidence type="ECO:0000256" key="7">
    <source>
        <dbReference type="ARBA" id="ARBA00022771"/>
    </source>
</evidence>
<feature type="binding site" evidence="13">
    <location>
        <position position="193"/>
    </location>
    <ligand>
        <name>Zn(2+)</name>
        <dbReference type="ChEBI" id="CHEBI:29105"/>
        <label>2</label>
    </ligand>
</feature>
<feature type="repeat" description="CXXCXGXG motif" evidence="13">
    <location>
        <begin position="150"/>
        <end position="157"/>
    </location>
</feature>
<organism evidence="17 18">
    <name type="scientific">Candidatus Avimonoglobus intestinipullorum</name>
    <dbReference type="NCBI Taxonomy" id="2840699"/>
    <lineage>
        <taxon>Bacteria</taxon>
        <taxon>Bacillati</taxon>
        <taxon>Bacillota</taxon>
        <taxon>Clostridia</taxon>
        <taxon>Eubacteriales</taxon>
        <taxon>Candidatus Avimonoglobus</taxon>
    </lineage>
</organism>
<keyword evidence="10 13" id="KW-0143">Chaperone</keyword>
<dbReference type="FunFam" id="2.60.260.20:FF:000004">
    <property type="entry name" value="Molecular chaperone DnaJ"/>
    <property type="match status" value="1"/>
</dbReference>
<evidence type="ECO:0000256" key="2">
    <source>
        <dbReference type="ARBA" id="ARBA00011738"/>
    </source>
</evidence>
<keyword evidence="3 13" id="KW-0963">Cytoplasm</keyword>
<dbReference type="FunFam" id="2.10.230.10:FF:000002">
    <property type="entry name" value="Molecular chaperone DnaJ"/>
    <property type="match status" value="1"/>
</dbReference>
<dbReference type="AlphaFoldDB" id="A0A9D1S6C9"/>
<reference evidence="17" key="1">
    <citation type="submission" date="2020-10" db="EMBL/GenBank/DDBJ databases">
        <authorList>
            <person name="Gilroy R."/>
        </authorList>
    </citation>
    <scope>NUCLEOTIDE SEQUENCE</scope>
    <source>
        <strain evidence="17">ChiSjej4B22-9803</strain>
    </source>
</reference>
<feature type="domain" description="J" evidence="15">
    <location>
        <begin position="6"/>
        <end position="71"/>
    </location>
</feature>
<dbReference type="Gene3D" id="1.10.287.110">
    <property type="entry name" value="DnaJ domain"/>
    <property type="match status" value="1"/>
</dbReference>
<dbReference type="Pfam" id="PF01556">
    <property type="entry name" value="DnaJ_C"/>
    <property type="match status" value="1"/>
</dbReference>
<dbReference type="Pfam" id="PF00226">
    <property type="entry name" value="DnaJ"/>
    <property type="match status" value="1"/>
</dbReference>
<dbReference type="SUPFAM" id="SSF49493">
    <property type="entry name" value="HSP40/DnaJ peptide-binding domain"/>
    <property type="match status" value="2"/>
</dbReference>
<evidence type="ECO:0000256" key="13">
    <source>
        <dbReference type="HAMAP-Rule" id="MF_01152"/>
    </source>
</evidence>
<keyword evidence="5 13" id="KW-0479">Metal-binding</keyword>
<dbReference type="CDD" id="cd06257">
    <property type="entry name" value="DnaJ"/>
    <property type="match status" value="1"/>
</dbReference>
<dbReference type="SUPFAM" id="SSF46565">
    <property type="entry name" value="Chaperone J-domain"/>
    <property type="match status" value="1"/>
</dbReference>
<keyword evidence="7 13" id="KW-0863">Zinc-finger</keyword>
<name>A0A9D1S6C9_9FIRM</name>
<feature type="binding site" evidence="13">
    <location>
        <position position="170"/>
    </location>
    <ligand>
        <name>Zn(2+)</name>
        <dbReference type="ChEBI" id="CHEBI:29105"/>
        <label>2</label>
    </ligand>
</feature>
<feature type="binding site" evidence="13">
    <location>
        <position position="207"/>
    </location>
    <ligand>
        <name>Zn(2+)</name>
        <dbReference type="ChEBI" id="CHEBI:29105"/>
        <label>1</label>
    </ligand>
</feature>
<comment type="function">
    <text evidence="13">Participates actively in the response to hyperosmotic and heat shock by preventing the aggregation of stress-denatured proteins and by disaggregating proteins, also in an autonomous, DnaK-independent fashion. Unfolded proteins bind initially to DnaJ; upon interaction with the DnaJ-bound protein, DnaK hydrolyzes its bound ATP, resulting in the formation of a stable complex. GrpE releases ADP from DnaK; ATP binding to DnaK triggers the release of the substrate protein, thus completing the reaction cycle. Several rounds of ATP-dependent interactions between DnaJ, DnaK and GrpE are required for fully efficient folding. Also involved, together with DnaK and GrpE, in the DNA replication of plasmids through activation of initiation proteins.</text>
</comment>
<dbReference type="EMBL" id="DVND01000120">
    <property type="protein sequence ID" value="HIU48605.1"/>
    <property type="molecule type" value="Genomic_DNA"/>
</dbReference>
<comment type="similarity">
    <text evidence="11 13">Belongs to the DnaJ family.</text>
</comment>
<evidence type="ECO:0000313" key="17">
    <source>
        <dbReference type="EMBL" id="HIU48605.1"/>
    </source>
</evidence>
<gene>
    <name evidence="13 17" type="primary">dnaJ</name>
    <name evidence="17" type="ORF">IAB04_04525</name>
</gene>
<dbReference type="NCBIfam" id="TIGR02349">
    <property type="entry name" value="DnaJ_bact"/>
    <property type="match status" value="1"/>
</dbReference>
<dbReference type="InterPro" id="IPR036869">
    <property type="entry name" value="J_dom_sf"/>
</dbReference>
<dbReference type="GO" id="GO:0031072">
    <property type="term" value="F:heat shock protein binding"/>
    <property type="evidence" value="ECO:0007669"/>
    <property type="project" value="InterPro"/>
</dbReference>
<protein>
    <recommendedName>
        <fullName evidence="12 13">Chaperone protein DnaJ</fullName>
    </recommendedName>
</protein>
<comment type="subunit">
    <text evidence="2 13">Homodimer.</text>
</comment>
<dbReference type="Pfam" id="PF00684">
    <property type="entry name" value="DnaJ_CXXCXGXG"/>
    <property type="match status" value="1"/>
</dbReference>
<evidence type="ECO:0000256" key="12">
    <source>
        <dbReference type="ARBA" id="ARBA00067609"/>
    </source>
</evidence>
<dbReference type="PANTHER" id="PTHR43096">
    <property type="entry name" value="DNAJ HOMOLOG 1, MITOCHONDRIAL-RELATED"/>
    <property type="match status" value="1"/>
</dbReference>
<keyword evidence="9 13" id="KW-0346">Stress response</keyword>
<comment type="caution">
    <text evidence="17">The sequence shown here is derived from an EMBL/GenBank/DDBJ whole genome shotgun (WGS) entry which is preliminary data.</text>
</comment>